<evidence type="ECO:0000313" key="2">
    <source>
        <dbReference type="EMBL" id="MDP9792467.1"/>
    </source>
</evidence>
<dbReference type="InterPro" id="IPR043917">
    <property type="entry name" value="DUF5753"/>
</dbReference>
<accession>A0ABT9MM21</accession>
<dbReference type="SUPFAM" id="SSF47413">
    <property type="entry name" value="lambda repressor-like DNA-binding domains"/>
    <property type="match status" value="1"/>
</dbReference>
<dbReference type="Pfam" id="PF13560">
    <property type="entry name" value="HTH_31"/>
    <property type="match status" value="1"/>
</dbReference>
<dbReference type="InterPro" id="IPR001387">
    <property type="entry name" value="Cro/C1-type_HTH"/>
</dbReference>
<dbReference type="PROSITE" id="PS50943">
    <property type="entry name" value="HTH_CROC1"/>
    <property type="match status" value="1"/>
</dbReference>
<dbReference type="RefSeq" id="WP_306827350.1">
    <property type="nucleotide sequence ID" value="NZ_JAUSRA010000001.1"/>
</dbReference>
<dbReference type="CDD" id="cd00093">
    <property type="entry name" value="HTH_XRE"/>
    <property type="match status" value="1"/>
</dbReference>
<dbReference type="SMART" id="SM00530">
    <property type="entry name" value="HTH_XRE"/>
    <property type="match status" value="1"/>
</dbReference>
<organism evidence="2 3">
    <name type="scientific">Catenuloplanes nepalensis</name>
    <dbReference type="NCBI Taxonomy" id="587533"/>
    <lineage>
        <taxon>Bacteria</taxon>
        <taxon>Bacillati</taxon>
        <taxon>Actinomycetota</taxon>
        <taxon>Actinomycetes</taxon>
        <taxon>Micromonosporales</taxon>
        <taxon>Micromonosporaceae</taxon>
        <taxon>Catenuloplanes</taxon>
    </lineage>
</organism>
<feature type="domain" description="HTH cro/C1-type" evidence="1">
    <location>
        <begin position="17"/>
        <end position="71"/>
    </location>
</feature>
<dbReference type="Gene3D" id="1.10.260.40">
    <property type="entry name" value="lambda repressor-like DNA-binding domains"/>
    <property type="match status" value="1"/>
</dbReference>
<reference evidence="2 3" key="1">
    <citation type="submission" date="2023-07" db="EMBL/GenBank/DDBJ databases">
        <title>Sequencing the genomes of 1000 actinobacteria strains.</title>
        <authorList>
            <person name="Klenk H.-P."/>
        </authorList>
    </citation>
    <scope>NUCLEOTIDE SEQUENCE [LARGE SCALE GENOMIC DNA]</scope>
    <source>
        <strain evidence="2 3">DSM 44710</strain>
    </source>
</reference>
<name>A0ABT9MM21_9ACTN</name>
<dbReference type="InterPro" id="IPR010982">
    <property type="entry name" value="Lambda_DNA-bd_dom_sf"/>
</dbReference>
<evidence type="ECO:0000259" key="1">
    <source>
        <dbReference type="PROSITE" id="PS50943"/>
    </source>
</evidence>
<dbReference type="Proteomes" id="UP001240984">
    <property type="component" value="Unassembled WGS sequence"/>
</dbReference>
<keyword evidence="3" id="KW-1185">Reference proteome</keyword>
<protein>
    <submittedName>
        <fullName evidence="2">Transcriptional regulator with XRE-family HTH domain</fullName>
    </submittedName>
</protein>
<sequence length="289" mass="32112">MAARPATPRSRRLGLTLLQQRTAKGLSQEQVAAAMRCSPAKISRQENGTTLPTPGDVMELLSLYDLDATSALYQQMVSLAREARETNWWNAYGATLSGHYTKYIAYEDEAEWAGNVQLARIPGQLQTREYAAEVIGVRWRHEPDRHARLVAARLERQDLLRKPDRPLKLTAIISEAALRTDVGGPAVMSAQLDHLVQVCQQQRNIELQVLPFTTGAHLAESGPFALLAFGAGEPGLGYLETPGGEMFVEKPEEIQHLHDVFAQLRHLALPPTESLGFITEFKEQHYGPQ</sequence>
<dbReference type="EMBL" id="JAUSRA010000001">
    <property type="protein sequence ID" value="MDP9792467.1"/>
    <property type="molecule type" value="Genomic_DNA"/>
</dbReference>
<proteinExistence type="predicted"/>
<dbReference type="Pfam" id="PF19054">
    <property type="entry name" value="DUF5753"/>
    <property type="match status" value="1"/>
</dbReference>
<evidence type="ECO:0000313" key="3">
    <source>
        <dbReference type="Proteomes" id="UP001240984"/>
    </source>
</evidence>
<comment type="caution">
    <text evidence="2">The sequence shown here is derived from an EMBL/GenBank/DDBJ whole genome shotgun (WGS) entry which is preliminary data.</text>
</comment>
<gene>
    <name evidence="2" type="ORF">J2S43_000979</name>
</gene>